<reference evidence="2" key="2">
    <citation type="submission" date="2020-05" db="UniProtKB">
        <authorList>
            <consortium name="EnsemblMetazoa"/>
        </authorList>
    </citation>
    <scope>IDENTIFICATION</scope>
    <source>
        <strain evidence="2">wikel</strain>
    </source>
</reference>
<evidence type="ECO:0000313" key="3">
    <source>
        <dbReference type="Proteomes" id="UP000001555"/>
    </source>
</evidence>
<reference evidence="1 3" key="1">
    <citation type="submission" date="2008-03" db="EMBL/GenBank/DDBJ databases">
        <title>Annotation of Ixodes scapularis.</title>
        <authorList>
            <consortium name="Ixodes scapularis Genome Project Consortium"/>
            <person name="Caler E."/>
            <person name="Hannick L.I."/>
            <person name="Bidwell S."/>
            <person name="Joardar V."/>
            <person name="Thiagarajan M."/>
            <person name="Amedeo P."/>
            <person name="Galinsky K.J."/>
            <person name="Schobel S."/>
            <person name="Inman J."/>
            <person name="Hostetler J."/>
            <person name="Miller J."/>
            <person name="Hammond M."/>
            <person name="Megy K."/>
            <person name="Lawson D."/>
            <person name="Kodira C."/>
            <person name="Sutton G."/>
            <person name="Meyer J."/>
            <person name="Hill C.A."/>
            <person name="Birren B."/>
            <person name="Nene V."/>
            <person name="Collins F."/>
            <person name="Alarcon-Chaidez F."/>
            <person name="Wikel S."/>
            <person name="Strausberg R."/>
        </authorList>
    </citation>
    <scope>NUCLEOTIDE SEQUENCE [LARGE SCALE GENOMIC DNA]</scope>
    <source>
        <strain evidence="3">Wikel</strain>
        <strain evidence="1">Wikel colony</strain>
    </source>
</reference>
<dbReference type="VEuPathDB" id="VectorBase:ISCW014119"/>
<evidence type="ECO:0000313" key="1">
    <source>
        <dbReference type="EMBL" id="EEC18256.1"/>
    </source>
</evidence>
<dbReference type="Proteomes" id="UP000001555">
    <property type="component" value="Unassembled WGS sequence"/>
</dbReference>
<protein>
    <submittedName>
        <fullName evidence="1 2">Uncharacterized protein</fullName>
    </submittedName>
</protein>
<evidence type="ECO:0000313" key="2">
    <source>
        <dbReference type="EnsemblMetazoa" id="ISCW014119-PA"/>
    </source>
</evidence>
<dbReference type="EMBL" id="ABJB010684294">
    <property type="status" value="NOT_ANNOTATED_CDS"/>
    <property type="molecule type" value="Genomic_DNA"/>
</dbReference>
<keyword evidence="3" id="KW-1185">Reference proteome</keyword>
<dbReference type="InParanoid" id="B7QHD4"/>
<dbReference type="EMBL" id="DS939152">
    <property type="protein sequence ID" value="EEC18256.1"/>
    <property type="molecule type" value="Genomic_DNA"/>
</dbReference>
<dbReference type="PaxDb" id="6945-B7QHD4"/>
<dbReference type="HOGENOM" id="CLU_1827450_0_0_1"/>
<sequence>MPKKAIANQLFKMAATTRPRAPLLFTKMLKLCMHFTVQVFVGGEARHCHPDGHFYSSVPPFPPPLPAMRFPQFLDARAKTHRGLCVRRRPSFARSRRRRPRIESTGGFRGLGQVRDAGVPHSLFCPAVIAGGVGGARCYTP</sequence>
<organism>
    <name type="scientific">Ixodes scapularis</name>
    <name type="common">Black-legged tick</name>
    <name type="synonym">Deer tick</name>
    <dbReference type="NCBI Taxonomy" id="6945"/>
    <lineage>
        <taxon>Eukaryota</taxon>
        <taxon>Metazoa</taxon>
        <taxon>Ecdysozoa</taxon>
        <taxon>Arthropoda</taxon>
        <taxon>Chelicerata</taxon>
        <taxon>Arachnida</taxon>
        <taxon>Acari</taxon>
        <taxon>Parasitiformes</taxon>
        <taxon>Ixodida</taxon>
        <taxon>Ixodoidea</taxon>
        <taxon>Ixodidae</taxon>
        <taxon>Ixodinae</taxon>
        <taxon>Ixodes</taxon>
    </lineage>
</organism>
<proteinExistence type="predicted"/>
<gene>
    <name evidence="1" type="ORF">IscW_ISCW014119</name>
</gene>
<dbReference type="EnsemblMetazoa" id="ISCW014119-RA">
    <property type="protein sequence ID" value="ISCW014119-PA"/>
    <property type="gene ID" value="ISCW014119"/>
</dbReference>
<dbReference type="VEuPathDB" id="VectorBase:ISCI014119"/>
<dbReference type="AlphaFoldDB" id="B7QHD4"/>
<accession>B7QHD4</accession>
<name>B7QHD4_IXOSC</name>